<dbReference type="AlphaFoldDB" id="A0A7W7N4X2"/>
<feature type="transmembrane region" description="Helical" evidence="1">
    <location>
        <begin position="65"/>
        <end position="86"/>
    </location>
</feature>
<accession>A0A7W7N4X2</accession>
<keyword evidence="1" id="KW-0812">Transmembrane</keyword>
<protein>
    <submittedName>
        <fullName evidence="2">Uncharacterized protein</fullName>
    </submittedName>
</protein>
<evidence type="ECO:0000313" key="3">
    <source>
        <dbReference type="Proteomes" id="UP000539957"/>
    </source>
</evidence>
<dbReference type="RefSeq" id="WP_184270675.1">
    <property type="nucleotide sequence ID" value="NZ_JACHKY010000004.1"/>
</dbReference>
<name>A0A7W7N4X2_9CAUL</name>
<keyword evidence="3" id="KW-1185">Reference proteome</keyword>
<gene>
    <name evidence="2" type="ORF">HNP32_002461</name>
</gene>
<reference evidence="2 3" key="1">
    <citation type="submission" date="2020-08" db="EMBL/GenBank/DDBJ databases">
        <title>Functional genomics of gut bacteria from endangered species of beetles.</title>
        <authorList>
            <person name="Carlos-Shanley C."/>
        </authorList>
    </citation>
    <scope>NUCLEOTIDE SEQUENCE [LARGE SCALE GENOMIC DNA]</scope>
    <source>
        <strain evidence="2 3">S00123</strain>
    </source>
</reference>
<dbReference type="EMBL" id="JACHKY010000004">
    <property type="protein sequence ID" value="MBB4798707.1"/>
    <property type="molecule type" value="Genomic_DNA"/>
</dbReference>
<keyword evidence="1" id="KW-0472">Membrane</keyword>
<comment type="caution">
    <text evidence="2">The sequence shown here is derived from an EMBL/GenBank/DDBJ whole genome shotgun (WGS) entry which is preliminary data.</text>
</comment>
<feature type="transmembrane region" description="Helical" evidence="1">
    <location>
        <begin position="21"/>
        <end position="45"/>
    </location>
</feature>
<evidence type="ECO:0000313" key="2">
    <source>
        <dbReference type="EMBL" id="MBB4798707.1"/>
    </source>
</evidence>
<feature type="transmembrane region" description="Helical" evidence="1">
    <location>
        <begin position="159"/>
        <end position="178"/>
    </location>
</feature>
<keyword evidence="1" id="KW-1133">Transmembrane helix</keyword>
<sequence length="248" mass="27633">MMTESEEAARVADLPKRVWNWVVANLPLLTVGGIFCTSMFLIAVFGEWGLSGIQLVTPQDVVFPGFGMGYLVFTIIVLPFMLAHVGSWFSTKGAVGLILHRFSWLLLTVSAAWLVFPPSTQWRYFAAFLFSSSGILLLKQAKKSPPLSFWAKCRMWAMAVFVAISLTIWFFGTAGALFNQVVRAGFAKGLYVTDKDAPCMGKVLWWGERAIVIRCSVGSEEIRVMPPKDDLKFNTERELALASKYIAQ</sequence>
<organism evidence="2 3">
    <name type="scientific">Brevundimonas bullata</name>
    <dbReference type="NCBI Taxonomy" id="13160"/>
    <lineage>
        <taxon>Bacteria</taxon>
        <taxon>Pseudomonadati</taxon>
        <taxon>Pseudomonadota</taxon>
        <taxon>Alphaproteobacteria</taxon>
        <taxon>Caulobacterales</taxon>
        <taxon>Caulobacteraceae</taxon>
        <taxon>Brevundimonas</taxon>
    </lineage>
</organism>
<feature type="transmembrane region" description="Helical" evidence="1">
    <location>
        <begin position="98"/>
        <end position="116"/>
    </location>
</feature>
<dbReference type="Proteomes" id="UP000539957">
    <property type="component" value="Unassembled WGS sequence"/>
</dbReference>
<evidence type="ECO:0000256" key="1">
    <source>
        <dbReference type="SAM" id="Phobius"/>
    </source>
</evidence>
<proteinExistence type="predicted"/>